<name>A0A507EUP0_9FUNG</name>
<dbReference type="GO" id="GO:0005509">
    <property type="term" value="F:calcium ion binding"/>
    <property type="evidence" value="ECO:0007669"/>
    <property type="project" value="TreeGrafter"/>
</dbReference>
<dbReference type="InterPro" id="IPR057815">
    <property type="entry name" value="C2CD5_C"/>
</dbReference>
<dbReference type="Pfam" id="PF23128">
    <property type="entry name" value="YbjQ_4"/>
    <property type="match status" value="1"/>
</dbReference>
<dbReference type="GO" id="GO:0090314">
    <property type="term" value="P:positive regulation of protein targeting to membrane"/>
    <property type="evidence" value="ECO:0007669"/>
    <property type="project" value="TreeGrafter"/>
</dbReference>
<gene>
    <name evidence="4" type="ORF">CcCBS67573_g07463</name>
</gene>
<accession>A0A507EUP0</accession>
<dbReference type="GO" id="GO:0072659">
    <property type="term" value="P:protein localization to plasma membrane"/>
    <property type="evidence" value="ECO:0007669"/>
    <property type="project" value="TreeGrafter"/>
</dbReference>
<evidence type="ECO:0000313" key="4">
    <source>
        <dbReference type="EMBL" id="TPX67601.1"/>
    </source>
</evidence>
<feature type="region of interest" description="Disordered" evidence="1">
    <location>
        <begin position="52"/>
        <end position="88"/>
    </location>
</feature>
<keyword evidence="5" id="KW-1185">Reference proteome</keyword>
<protein>
    <submittedName>
        <fullName evidence="4">Uncharacterized protein</fullName>
    </submittedName>
</protein>
<feature type="domain" description="C2CD5 C-terminal" evidence="3">
    <location>
        <begin position="366"/>
        <end position="463"/>
    </location>
</feature>
<feature type="compositionally biased region" description="Polar residues" evidence="1">
    <location>
        <begin position="227"/>
        <end position="236"/>
    </location>
</feature>
<dbReference type="GO" id="GO:0005886">
    <property type="term" value="C:plasma membrane"/>
    <property type="evidence" value="ECO:0007669"/>
    <property type="project" value="TreeGrafter"/>
</dbReference>
<dbReference type="GO" id="GO:0065002">
    <property type="term" value="P:intracellular protein transmembrane transport"/>
    <property type="evidence" value="ECO:0007669"/>
    <property type="project" value="TreeGrafter"/>
</dbReference>
<dbReference type="PANTHER" id="PTHR37412">
    <property type="entry name" value="C2 DOMAIN-CONTAINING PROTEIN 5"/>
    <property type="match status" value="1"/>
</dbReference>
<dbReference type="STRING" id="246404.A0A507EUP0"/>
<evidence type="ECO:0000259" key="2">
    <source>
        <dbReference type="Pfam" id="PF23028"/>
    </source>
</evidence>
<dbReference type="EMBL" id="QEAP01000391">
    <property type="protein sequence ID" value="TPX67601.1"/>
    <property type="molecule type" value="Genomic_DNA"/>
</dbReference>
<organism evidence="4 5">
    <name type="scientific">Chytriomyces confervae</name>
    <dbReference type="NCBI Taxonomy" id="246404"/>
    <lineage>
        <taxon>Eukaryota</taxon>
        <taxon>Fungi</taxon>
        <taxon>Fungi incertae sedis</taxon>
        <taxon>Chytridiomycota</taxon>
        <taxon>Chytridiomycota incertae sedis</taxon>
        <taxon>Chytridiomycetes</taxon>
        <taxon>Chytridiales</taxon>
        <taxon>Chytriomycetaceae</taxon>
        <taxon>Chytriomyces</taxon>
    </lineage>
</organism>
<reference evidence="4 5" key="1">
    <citation type="journal article" date="2019" name="Sci. Rep.">
        <title>Comparative genomics of chytrid fungi reveal insights into the obligate biotrophic and pathogenic lifestyle of Synchytrium endobioticum.</title>
        <authorList>
            <person name="van de Vossenberg B.T.L.H."/>
            <person name="Warris S."/>
            <person name="Nguyen H.D.T."/>
            <person name="van Gent-Pelzer M.P.E."/>
            <person name="Joly D.L."/>
            <person name="van de Geest H.C."/>
            <person name="Bonants P.J.M."/>
            <person name="Smith D.S."/>
            <person name="Levesque C.A."/>
            <person name="van der Lee T.A.J."/>
        </authorList>
    </citation>
    <scope>NUCLEOTIDE SEQUENCE [LARGE SCALE GENOMIC DNA]</scope>
    <source>
        <strain evidence="4 5">CBS 675.73</strain>
    </source>
</reference>
<evidence type="ECO:0000256" key="1">
    <source>
        <dbReference type="SAM" id="MobiDB-lite"/>
    </source>
</evidence>
<dbReference type="GO" id="GO:0031340">
    <property type="term" value="P:positive regulation of vesicle fusion"/>
    <property type="evidence" value="ECO:0007669"/>
    <property type="project" value="TreeGrafter"/>
</dbReference>
<feature type="domain" description="C2" evidence="2">
    <location>
        <begin position="136"/>
        <end position="209"/>
    </location>
</feature>
<proteinExistence type="predicted"/>
<dbReference type="AlphaFoldDB" id="A0A507EUP0"/>
<dbReference type="OrthoDB" id="419768at2759"/>
<evidence type="ECO:0000313" key="5">
    <source>
        <dbReference type="Proteomes" id="UP000320333"/>
    </source>
</evidence>
<dbReference type="Proteomes" id="UP000320333">
    <property type="component" value="Unassembled WGS sequence"/>
</dbReference>
<dbReference type="GO" id="GO:0010828">
    <property type="term" value="P:positive regulation of D-glucose transmembrane transport"/>
    <property type="evidence" value="ECO:0007669"/>
    <property type="project" value="TreeGrafter"/>
</dbReference>
<dbReference type="InterPro" id="IPR038983">
    <property type="entry name" value="C2CD5"/>
</dbReference>
<sequence>MSQSGRKLLDVEGLVGCWGKLVGAIRCFCRAGPGIVVAETIKDDTILRETEKRESVTSNVVHGEEVDTDSESDDSSTDSDPDYEVTHRQRNVVVQIDDEHDEDLVLMMDTKFREGFHLNSIQSANLSESVADRNGSYTLQSITVIRQGIIPPTSHHPNRALAALFQDLYQELQFQFSYASPCTIVGIDYDIQVLKMNEIQIRLTGVALGVVPSDDLVAEETSDDNLSESLSMSDGHSPNRKSMSKHAINGIGGKQMTSGSLLTTEDENPSENDSDRDSNSEGVMFSDDEDDSKLTPTHGPSLAYAPDNNPVTELALQMANLGQSPAPTPNRFPSTVAQSSGLVLSSSFNRQLFAASTVQMPRAIEITPLSYVPQGRIEMHLGRVSLHFVKEASIVHEVGGVGGGMGGFAHMLLAELYAVSRAYTAAMGGNAMIAFTVEESMLYESIKNQGYSLISVSGDIVNVSYAPRRAQLYPHQKHHHSVLLRDV</sequence>
<feature type="compositionally biased region" description="Acidic residues" evidence="1">
    <location>
        <begin position="66"/>
        <end position="83"/>
    </location>
</feature>
<comment type="caution">
    <text evidence="4">The sequence shown here is derived from an EMBL/GenBank/DDBJ whole genome shotgun (WGS) entry which is preliminary data.</text>
</comment>
<dbReference type="Pfam" id="PF23028">
    <property type="entry name" value="YbjQ_3"/>
    <property type="match status" value="1"/>
</dbReference>
<feature type="region of interest" description="Disordered" evidence="1">
    <location>
        <begin position="219"/>
        <end position="308"/>
    </location>
</feature>
<evidence type="ECO:0000259" key="3">
    <source>
        <dbReference type="Pfam" id="PF23128"/>
    </source>
</evidence>
<dbReference type="GO" id="GO:0005544">
    <property type="term" value="F:calcium-dependent phospholipid binding"/>
    <property type="evidence" value="ECO:0007669"/>
    <property type="project" value="InterPro"/>
</dbReference>
<dbReference type="PANTHER" id="PTHR37412:SF2">
    <property type="entry name" value="C2 DOMAIN-CONTAINING PROTEIN 5"/>
    <property type="match status" value="1"/>
</dbReference>
<dbReference type="InterPro" id="IPR056430">
    <property type="entry name" value="C2CD5_YbjQ-like_dom"/>
</dbReference>